<gene>
    <name evidence="2" type="ORF">B6R31_005325</name>
    <name evidence="3" type="ORF">HPE44_16490</name>
</gene>
<dbReference type="AlphaFoldDB" id="A0A6N0IMD8"/>
<protein>
    <submittedName>
        <fullName evidence="3">F18 fimbrial protein FedE</fullName>
    </submittedName>
</protein>
<accession>A0A6N0IMD8</accession>
<evidence type="ECO:0000313" key="2">
    <source>
        <dbReference type="EMBL" id="EGD0651503.1"/>
    </source>
</evidence>
<feature type="signal peptide" evidence="1">
    <location>
        <begin position="1"/>
        <end position="31"/>
    </location>
</feature>
<evidence type="ECO:0000313" key="3">
    <source>
        <dbReference type="EMBL" id="QKQ35982.1"/>
    </source>
</evidence>
<reference evidence="2" key="1">
    <citation type="submission" date="2018-08" db="EMBL/GenBank/DDBJ databases">
        <authorList>
            <consortium name="GenomeTrakr network: Whole genome sequencing for foodborne pathogen traceback"/>
        </authorList>
    </citation>
    <scope>NUCLEOTIDE SEQUENCE</scope>
    <source>
        <strain evidence="2">NC_STEC178</strain>
    </source>
</reference>
<dbReference type="EMBL" id="CP054563">
    <property type="protein sequence ID" value="QKQ35982.1"/>
    <property type="molecule type" value="Genomic_DNA"/>
</dbReference>
<dbReference type="EMBL" id="AAVQAW010000062">
    <property type="protein sequence ID" value="EGD0651503.1"/>
    <property type="molecule type" value="Genomic_DNA"/>
</dbReference>
<organism evidence="3">
    <name type="scientific">Escherichia coli</name>
    <dbReference type="NCBI Taxonomy" id="562"/>
    <lineage>
        <taxon>Bacteria</taxon>
        <taxon>Pseudomonadati</taxon>
        <taxon>Pseudomonadota</taxon>
        <taxon>Gammaproteobacteria</taxon>
        <taxon>Enterobacterales</taxon>
        <taxon>Enterobacteriaceae</taxon>
        <taxon>Escherichia</taxon>
    </lineage>
</organism>
<sequence length="180" mass="18996">MTGAEFRTMKFSKAALAALIMVMLTDSGQTASVATATLVINVNFTQPSCNIQAPSLYSLGLLTPGEKGKEHAPLKITRTCEGNMLQKTALTAEIRSGTAENDHRKVRLKAGTGNSRAALSLKEEKTNSLIKMTGSAAGDYFCSNTAEFSSVCTLIPVTEVSEQGALGPASALLLFEVVYS</sequence>
<name>A0A6N0IMD8_ECOLX</name>
<keyword evidence="1" id="KW-0732">Signal</keyword>
<reference evidence="3" key="2">
    <citation type="submission" date="2020-05" db="EMBL/GenBank/DDBJ databases">
        <title>Title: F plasmids are the major carriers of antibiotic resistance genes in human-associated commensal E. coli.</title>
        <authorList>
            <person name="Stephens C."/>
            <person name="Arismendi T."/>
            <person name="Wright M."/>
            <person name="Hartman A."/>
            <person name="Gonzalez A."/>
            <person name="Gill M."/>
            <person name="Pandori M."/>
            <person name="Hess D."/>
        </authorList>
    </citation>
    <scope>NUCLEOTIDE SEQUENCE</scope>
    <source>
        <strain evidence="3">SCU-478</strain>
    </source>
</reference>
<dbReference type="Proteomes" id="UP000630371">
    <property type="component" value="Unassembled WGS sequence"/>
</dbReference>
<feature type="chain" id="PRO_5041137399" evidence="1">
    <location>
        <begin position="32"/>
        <end position="180"/>
    </location>
</feature>
<proteinExistence type="predicted"/>
<evidence type="ECO:0000256" key="1">
    <source>
        <dbReference type="SAM" id="SignalP"/>
    </source>
</evidence>